<dbReference type="RefSeq" id="WP_180571772.1">
    <property type="nucleotide sequence ID" value="NZ_JACCKB010000150.1"/>
</dbReference>
<sequence length="158" mass="17705">MKWIVSEGGPLILLPKKALFSWSGYDGDDYERVCGEEDYIGLLSVNGRQALVLGDEPCQTAIFMSGWDSLILVRWQWAEDEESVFKHLKSITPQSFENGDVLDYLTTGGEFLLFDAALPGHEAEGFDFNLAKGKYCIKTICYEPDAETALILHAFIQN</sequence>
<evidence type="ECO:0000313" key="1">
    <source>
        <dbReference type="EMBL" id="NYZ69798.1"/>
    </source>
</evidence>
<reference evidence="1 2" key="1">
    <citation type="submission" date="2020-07" db="EMBL/GenBank/DDBJ databases">
        <title>Endozoicomonas sp. nov., isolated from sediment.</title>
        <authorList>
            <person name="Gu T."/>
        </authorList>
    </citation>
    <scope>NUCLEOTIDE SEQUENCE [LARGE SCALE GENOMIC DNA]</scope>
    <source>
        <strain evidence="1 2">SM1973</strain>
    </source>
</reference>
<dbReference type="EMBL" id="JACCKB010000150">
    <property type="protein sequence ID" value="NYZ69798.1"/>
    <property type="molecule type" value="Genomic_DNA"/>
</dbReference>
<name>A0A853IH02_9GAMM</name>
<gene>
    <name evidence="1" type="ORF">H0A36_27685</name>
</gene>
<dbReference type="AlphaFoldDB" id="A0A853IH02"/>
<dbReference type="Proteomes" id="UP000569732">
    <property type="component" value="Unassembled WGS sequence"/>
</dbReference>
<evidence type="ECO:0000313" key="2">
    <source>
        <dbReference type="Proteomes" id="UP000569732"/>
    </source>
</evidence>
<accession>A0A853IH02</accession>
<proteinExistence type="predicted"/>
<protein>
    <submittedName>
        <fullName evidence="1">Uncharacterized protein</fullName>
    </submittedName>
</protein>
<dbReference type="Pfam" id="PF15589">
    <property type="entry name" value="Imm21"/>
    <property type="match status" value="1"/>
</dbReference>
<keyword evidence="2" id="KW-1185">Reference proteome</keyword>
<dbReference type="InterPro" id="IPR028961">
    <property type="entry name" value="Imm21"/>
</dbReference>
<organism evidence="1 2">
    <name type="scientific">Spartinivicinus marinus</name>
    <dbReference type="NCBI Taxonomy" id="2994442"/>
    <lineage>
        <taxon>Bacteria</taxon>
        <taxon>Pseudomonadati</taxon>
        <taxon>Pseudomonadota</taxon>
        <taxon>Gammaproteobacteria</taxon>
        <taxon>Oceanospirillales</taxon>
        <taxon>Zooshikellaceae</taxon>
        <taxon>Spartinivicinus</taxon>
    </lineage>
</organism>
<comment type="caution">
    <text evidence="1">The sequence shown here is derived from an EMBL/GenBank/DDBJ whole genome shotgun (WGS) entry which is preliminary data.</text>
</comment>